<keyword evidence="1" id="KW-0472">Membrane</keyword>
<dbReference type="RefSeq" id="WP_141654339.1">
    <property type="nucleotide sequence ID" value="NZ_CZQA01000009.1"/>
</dbReference>
<keyword evidence="1" id="KW-1133">Transmembrane helix</keyword>
<keyword evidence="3" id="KW-1185">Reference proteome</keyword>
<gene>
    <name evidence="2" type="ORF">COMA1_30160</name>
</gene>
<evidence type="ECO:0000256" key="1">
    <source>
        <dbReference type="SAM" id="Phobius"/>
    </source>
</evidence>
<evidence type="ECO:0000313" key="3">
    <source>
        <dbReference type="Proteomes" id="UP000199032"/>
    </source>
</evidence>
<dbReference type="Proteomes" id="UP000199032">
    <property type="component" value="Unassembled WGS sequence"/>
</dbReference>
<evidence type="ECO:0000313" key="2">
    <source>
        <dbReference type="EMBL" id="CUS36634.1"/>
    </source>
</evidence>
<protein>
    <submittedName>
        <fullName evidence="2">Uncharacterized protein</fullName>
    </submittedName>
</protein>
<dbReference type="STRING" id="1742972.COMA1_30160"/>
<keyword evidence="1" id="KW-0812">Transmembrane</keyword>
<accession>A0A0S4LIU6</accession>
<dbReference type="AlphaFoldDB" id="A0A0S4LIU6"/>
<feature type="transmembrane region" description="Helical" evidence="1">
    <location>
        <begin position="6"/>
        <end position="28"/>
    </location>
</feature>
<reference evidence="2 3" key="1">
    <citation type="submission" date="2015-10" db="EMBL/GenBank/DDBJ databases">
        <authorList>
            <person name="Gilbert D.G."/>
        </authorList>
    </citation>
    <scope>NUCLEOTIDE SEQUENCE [LARGE SCALE GENOMIC DNA]</scope>
    <source>
        <strain evidence="2">COMA1</strain>
    </source>
</reference>
<organism evidence="2 3">
    <name type="scientific">Candidatus Nitrospira nitrosa</name>
    <dbReference type="NCBI Taxonomy" id="1742972"/>
    <lineage>
        <taxon>Bacteria</taxon>
        <taxon>Pseudomonadati</taxon>
        <taxon>Nitrospirota</taxon>
        <taxon>Nitrospiria</taxon>
        <taxon>Nitrospirales</taxon>
        <taxon>Nitrospiraceae</taxon>
        <taxon>Nitrospira</taxon>
    </lineage>
</organism>
<sequence>MEMYFYAMFTVAIAINRKLAPILVVLTIKRGLRKFGQCDKWEPGFTNATGRWRHKGARQ</sequence>
<dbReference type="EMBL" id="CZQA01000009">
    <property type="protein sequence ID" value="CUS36634.1"/>
    <property type="molecule type" value="Genomic_DNA"/>
</dbReference>
<name>A0A0S4LIU6_9BACT</name>
<proteinExistence type="predicted"/>